<dbReference type="EMBL" id="JHEG02000048">
    <property type="protein sequence ID" value="KIE10183.1"/>
    <property type="molecule type" value="Genomic_DNA"/>
</dbReference>
<evidence type="ECO:0000313" key="1">
    <source>
        <dbReference type="EMBL" id="KAF3886115.1"/>
    </source>
</evidence>
<comment type="caution">
    <text evidence="2">The sequence shown here is derived from an EMBL/GenBank/DDBJ whole genome shotgun (WGS) entry which is preliminary data.</text>
</comment>
<sequence>MKKFFLPFLFFVGIVWVIFTQVPLPLGSNFSLSASAKQPKNPSIYEVWAIDQADSFDGTSLGGNLYVLSGNDQDFLRGHAKVEQVNLAASAKRNGLAAGQKPHWIAFNKGATHAIVGHATTAQIYAIDADKREVVDSILPPGLPNSNSHAVYVSKDNNYVFVADTPGQRIHKISTNYETRSKIFGEVKTLDFNIPDTKTALGTATARPVVAVVDDTGQFVYVTFADGGVAIVNADTLTIAHIYSKEEVTFNGLVASQVNDLFITNAGNADPQIADFVYVYNNKSLLENPSKRPDFIKVPQSGNDVHGVVVVGDRYLWQLNRASNTITIHEIQPDLFDQNIDSSNKVRAINLVNLTDTALGSDPAPDLIETSPSQEVAFISQRGPNPISGNDPAFFNSVGATPGVGVVQIENDGKNAKPIYLYKFDNIVNGVNISDFHALTVRK</sequence>
<protein>
    <submittedName>
        <fullName evidence="2">Uncharacterized protein</fullName>
    </submittedName>
</protein>
<dbReference type="InterPro" id="IPR015943">
    <property type="entry name" value="WD40/YVTN_repeat-like_dom_sf"/>
</dbReference>
<dbReference type="Proteomes" id="UP000029738">
    <property type="component" value="Unassembled WGS sequence"/>
</dbReference>
<dbReference type="Gene3D" id="2.130.10.10">
    <property type="entry name" value="YVTN repeat-like/Quinoprotein amine dehydrogenase"/>
    <property type="match status" value="1"/>
</dbReference>
<accession>A0A0C1R304</accession>
<dbReference type="OrthoDB" id="502807at2"/>
<organism evidence="2">
    <name type="scientific">Tolypothrix bouteillei VB521301</name>
    <dbReference type="NCBI Taxonomy" id="1479485"/>
    <lineage>
        <taxon>Bacteria</taxon>
        <taxon>Bacillati</taxon>
        <taxon>Cyanobacteriota</taxon>
        <taxon>Cyanophyceae</taxon>
        <taxon>Nostocales</taxon>
        <taxon>Tolypothrichaceae</taxon>
        <taxon>Tolypothrix</taxon>
    </lineage>
</organism>
<dbReference type="EMBL" id="JHEG04000001">
    <property type="protein sequence ID" value="KAF3886115.1"/>
    <property type="molecule type" value="Genomic_DNA"/>
</dbReference>
<dbReference type="RefSeq" id="WP_038084369.1">
    <property type="nucleotide sequence ID" value="NZ_JHEG04000001.1"/>
</dbReference>
<dbReference type="PANTHER" id="PTHR47197:SF3">
    <property type="entry name" value="DIHYDRO-HEME D1 DEHYDROGENASE"/>
    <property type="match status" value="1"/>
</dbReference>
<keyword evidence="3" id="KW-1185">Reference proteome</keyword>
<evidence type="ECO:0000313" key="2">
    <source>
        <dbReference type="EMBL" id="KIE10183.1"/>
    </source>
</evidence>
<proteinExistence type="predicted"/>
<dbReference type="InterPro" id="IPR051200">
    <property type="entry name" value="Host-pathogen_enzymatic-act"/>
</dbReference>
<reference evidence="2" key="1">
    <citation type="journal article" date="2015" name="Genome Announc.">
        <title>Draft Genome Sequence of Tolypothrix boutellei Strain VB521301.</title>
        <authorList>
            <person name="Chandrababunaidu M.M."/>
            <person name="Singh D."/>
            <person name="Sen D."/>
            <person name="Bhan S."/>
            <person name="Das S."/>
            <person name="Gupta A."/>
            <person name="Adhikary S.P."/>
            <person name="Tripathy S."/>
        </authorList>
    </citation>
    <scope>NUCLEOTIDE SEQUENCE</scope>
    <source>
        <strain evidence="2">VB521301</strain>
    </source>
</reference>
<dbReference type="SUPFAM" id="SSF63825">
    <property type="entry name" value="YWTD domain"/>
    <property type="match status" value="1"/>
</dbReference>
<gene>
    <name evidence="2" type="ORF">DA73_0216325</name>
    <name evidence="1" type="ORF">DA73_0400012005</name>
</gene>
<dbReference type="AlphaFoldDB" id="A0A0C1R304"/>
<name>A0A0C1R304_9CYAN</name>
<evidence type="ECO:0000313" key="3">
    <source>
        <dbReference type="Proteomes" id="UP000029738"/>
    </source>
</evidence>
<reference evidence="1" key="2">
    <citation type="submission" date="2019-11" db="EMBL/GenBank/DDBJ databases">
        <title>Improved Assembly of Tolypothrix boutellei genome.</title>
        <authorList>
            <person name="Sarangi A.N."/>
            <person name="Mukherjee M."/>
            <person name="Ghosh S."/>
            <person name="Singh D."/>
            <person name="Das A."/>
            <person name="Kant S."/>
            <person name="Prusty A."/>
            <person name="Tripathy S."/>
        </authorList>
    </citation>
    <scope>NUCLEOTIDE SEQUENCE</scope>
    <source>
        <strain evidence="1">VB521301</strain>
    </source>
</reference>
<dbReference type="PANTHER" id="PTHR47197">
    <property type="entry name" value="PROTEIN NIRF"/>
    <property type="match status" value="1"/>
</dbReference>